<name>A0A381Z124_9ZZZZ</name>
<dbReference type="AlphaFoldDB" id="A0A381Z124"/>
<proteinExistence type="predicted"/>
<evidence type="ECO:0000313" key="1">
    <source>
        <dbReference type="EMBL" id="SVA82900.1"/>
    </source>
</evidence>
<gene>
    <name evidence="1" type="ORF">METZ01_LOCUS135754</name>
</gene>
<reference evidence="1" key="1">
    <citation type="submission" date="2018-05" db="EMBL/GenBank/DDBJ databases">
        <authorList>
            <person name="Lanie J.A."/>
            <person name="Ng W.-L."/>
            <person name="Kazmierczak K.M."/>
            <person name="Andrzejewski T.M."/>
            <person name="Davidsen T.M."/>
            <person name="Wayne K.J."/>
            <person name="Tettelin H."/>
            <person name="Glass J.I."/>
            <person name="Rusch D."/>
            <person name="Podicherti R."/>
            <person name="Tsui H.-C.T."/>
            <person name="Winkler M.E."/>
        </authorList>
    </citation>
    <scope>NUCLEOTIDE SEQUENCE</scope>
</reference>
<accession>A0A381Z124</accession>
<protein>
    <submittedName>
        <fullName evidence="1">Uncharacterized protein</fullName>
    </submittedName>
</protein>
<organism evidence="1">
    <name type="scientific">marine metagenome</name>
    <dbReference type="NCBI Taxonomy" id="408172"/>
    <lineage>
        <taxon>unclassified sequences</taxon>
        <taxon>metagenomes</taxon>
        <taxon>ecological metagenomes</taxon>
    </lineage>
</organism>
<sequence>MEVDLVIVSIVQKRCWIDKRPVFISGADMSHLYFIQELGNPIIIHF</sequence>
<dbReference type="EMBL" id="UINC01019561">
    <property type="protein sequence ID" value="SVA82900.1"/>
    <property type="molecule type" value="Genomic_DNA"/>
</dbReference>